<evidence type="ECO:0000313" key="3">
    <source>
        <dbReference type="Proteomes" id="UP000008022"/>
    </source>
</evidence>
<organism evidence="2 3">
    <name type="scientific">Oryza rufipogon</name>
    <name type="common">Brownbeard rice</name>
    <name type="synonym">Asian wild rice</name>
    <dbReference type="NCBI Taxonomy" id="4529"/>
    <lineage>
        <taxon>Eukaryota</taxon>
        <taxon>Viridiplantae</taxon>
        <taxon>Streptophyta</taxon>
        <taxon>Embryophyta</taxon>
        <taxon>Tracheophyta</taxon>
        <taxon>Spermatophyta</taxon>
        <taxon>Magnoliopsida</taxon>
        <taxon>Liliopsida</taxon>
        <taxon>Poales</taxon>
        <taxon>Poaceae</taxon>
        <taxon>BOP clade</taxon>
        <taxon>Oryzoideae</taxon>
        <taxon>Oryzeae</taxon>
        <taxon>Oryzinae</taxon>
        <taxon>Oryza</taxon>
    </lineage>
</organism>
<reference evidence="2" key="2">
    <citation type="submission" date="2015-06" db="UniProtKB">
        <authorList>
            <consortium name="EnsemblPlants"/>
        </authorList>
    </citation>
    <scope>IDENTIFICATION</scope>
</reference>
<dbReference type="AlphaFoldDB" id="A0A0E0MTH6"/>
<reference evidence="3" key="1">
    <citation type="submission" date="2013-06" db="EMBL/GenBank/DDBJ databases">
        <authorList>
            <person name="Zhao Q."/>
        </authorList>
    </citation>
    <scope>NUCLEOTIDE SEQUENCE</scope>
    <source>
        <strain evidence="3">cv. W1943</strain>
    </source>
</reference>
<evidence type="ECO:0000256" key="1">
    <source>
        <dbReference type="SAM" id="MobiDB-lite"/>
    </source>
</evidence>
<dbReference type="EnsemblPlants" id="ORUFI01G09020.1">
    <property type="protein sequence ID" value="ORUFI01G09020.1"/>
    <property type="gene ID" value="ORUFI01G09020"/>
</dbReference>
<feature type="compositionally biased region" description="Gly residues" evidence="1">
    <location>
        <begin position="195"/>
        <end position="206"/>
    </location>
</feature>
<name>A0A0E0MTH6_ORYRU</name>
<proteinExistence type="predicted"/>
<protein>
    <recommendedName>
        <fullName evidence="4">DUF834 domain-containing protein</fullName>
    </recommendedName>
</protein>
<evidence type="ECO:0000313" key="2">
    <source>
        <dbReference type="EnsemblPlants" id="ORUFI01G09020.1"/>
    </source>
</evidence>
<evidence type="ECO:0008006" key="4">
    <source>
        <dbReference type="Google" id="ProtNLM"/>
    </source>
</evidence>
<dbReference type="Proteomes" id="UP000008022">
    <property type="component" value="Unassembled WGS sequence"/>
</dbReference>
<accession>A0A0E0MTH6</accession>
<keyword evidence="3" id="KW-1185">Reference proteome</keyword>
<dbReference type="Gramene" id="ORUFI01G09020.1">
    <property type="protein sequence ID" value="ORUFI01G09020.1"/>
    <property type="gene ID" value="ORUFI01G09020"/>
</dbReference>
<dbReference type="HOGENOM" id="CLU_105599_0_0_1"/>
<feature type="region of interest" description="Disordered" evidence="1">
    <location>
        <begin position="180"/>
        <end position="206"/>
    </location>
</feature>
<feature type="region of interest" description="Disordered" evidence="1">
    <location>
        <begin position="1"/>
        <end position="43"/>
    </location>
</feature>
<sequence>MSSEDLALDRVQAGRHGWKAAASEASGCSVGRSRTKSKGKEGRHLSLPHLYLLSSPHTPPSLSNSLPVDRVVAAGGRGAKVARGDGGSGGPPPPKSAWIRWRWRAGGRVAVDPAWRGRSQKWRGWGARWWASGAMAVPCADPTVAAVPHPEAGGGRSIAEVVARGVWRWREEAAAAAIPRVDPGKRRGRGSARAPGGGVRGEGCSH</sequence>